<proteinExistence type="predicted"/>
<name>A0A2C9LCH1_BIOGL</name>
<evidence type="ECO:0000313" key="1">
    <source>
        <dbReference type="EnsemblMetazoa" id="BGLB029490-PA"/>
    </source>
</evidence>
<protein>
    <submittedName>
        <fullName evidence="1">Uncharacterized protein</fullName>
    </submittedName>
</protein>
<evidence type="ECO:0000313" key="2">
    <source>
        <dbReference type="Proteomes" id="UP000076420"/>
    </source>
</evidence>
<gene>
    <name evidence="1" type="primary">106066915</name>
</gene>
<dbReference type="KEGG" id="bgt:106066915"/>
<accession>A0A2C9LCH1</accession>
<dbReference type="VEuPathDB" id="VectorBase:BGLB029490"/>
<dbReference type="Proteomes" id="UP000076420">
    <property type="component" value="Unassembled WGS sequence"/>
</dbReference>
<organism evidence="1 2">
    <name type="scientific">Biomphalaria glabrata</name>
    <name type="common">Bloodfluke planorb</name>
    <name type="synonym">Freshwater snail</name>
    <dbReference type="NCBI Taxonomy" id="6526"/>
    <lineage>
        <taxon>Eukaryota</taxon>
        <taxon>Metazoa</taxon>
        <taxon>Spiralia</taxon>
        <taxon>Lophotrochozoa</taxon>
        <taxon>Mollusca</taxon>
        <taxon>Gastropoda</taxon>
        <taxon>Heterobranchia</taxon>
        <taxon>Euthyneura</taxon>
        <taxon>Panpulmonata</taxon>
        <taxon>Hygrophila</taxon>
        <taxon>Lymnaeoidea</taxon>
        <taxon>Planorbidae</taxon>
        <taxon>Biomphalaria</taxon>
    </lineage>
</organism>
<reference evidence="1" key="1">
    <citation type="submission" date="2020-05" db="UniProtKB">
        <authorList>
            <consortium name="EnsemblMetazoa"/>
        </authorList>
    </citation>
    <scope>IDENTIFICATION</scope>
    <source>
        <strain evidence="1">BB02</strain>
    </source>
</reference>
<dbReference type="AlphaFoldDB" id="A0A2C9LCH1"/>
<dbReference type="VEuPathDB" id="VectorBase:BGLAX_041123"/>
<sequence>MMVLFLLSSTRGQEKKSLIKSLQCRCMEVEIFLQEYFRSDISQWINFEKALNFNKQWDADIELAKISVVLIAIGVISKSQHYFFDCALELPEIMHSDLMSMLMSCMQSGSYKLVLTSRIEQVLLDKSGSQDQLQHIYSPLNSRVTSLCLFRNDSPLRARAYKLNYNQDNMRSPLCQSGEPLYSVLSPSRNAQIESSMESSVIISIHGEVTTSGYLFKLPLQVAYSSYLSKLPLQVTYSGYLFKLPLQVTSSSYLFKLHIQVTSSSYLFKLPIQVTSSSYLLKLPIQVTSTLNFSSPCYFYLLLLFIT</sequence>
<dbReference type="EnsemblMetazoa" id="BGLB029490-RA">
    <property type="protein sequence ID" value="BGLB029490-PA"/>
    <property type="gene ID" value="BGLB029490"/>
</dbReference>